<dbReference type="Proteomes" id="UP001060085">
    <property type="component" value="Linkage Group LG06"/>
</dbReference>
<organism evidence="1 2">
    <name type="scientific">Catharanthus roseus</name>
    <name type="common">Madagascar periwinkle</name>
    <name type="synonym">Vinca rosea</name>
    <dbReference type="NCBI Taxonomy" id="4058"/>
    <lineage>
        <taxon>Eukaryota</taxon>
        <taxon>Viridiplantae</taxon>
        <taxon>Streptophyta</taxon>
        <taxon>Embryophyta</taxon>
        <taxon>Tracheophyta</taxon>
        <taxon>Spermatophyta</taxon>
        <taxon>Magnoliopsida</taxon>
        <taxon>eudicotyledons</taxon>
        <taxon>Gunneridae</taxon>
        <taxon>Pentapetalae</taxon>
        <taxon>asterids</taxon>
        <taxon>lamiids</taxon>
        <taxon>Gentianales</taxon>
        <taxon>Apocynaceae</taxon>
        <taxon>Rauvolfioideae</taxon>
        <taxon>Vinceae</taxon>
        <taxon>Catharanthinae</taxon>
        <taxon>Catharanthus</taxon>
    </lineage>
</organism>
<evidence type="ECO:0000313" key="1">
    <source>
        <dbReference type="EMBL" id="KAI5658158.1"/>
    </source>
</evidence>
<keyword evidence="2" id="KW-1185">Reference proteome</keyword>
<name>A0ACC0ADU1_CATRO</name>
<evidence type="ECO:0000313" key="2">
    <source>
        <dbReference type="Proteomes" id="UP001060085"/>
    </source>
</evidence>
<sequence length="880" mass="103578">MEENEPRSALAAESRMNRKEKRKAAKKEKRKQKRKELAEKDRWEDEVRLNDPEEQRQIQLEEEEERVRLERERKEFEERERLFLEALARKKAQEEEEEERRRVLSEEEQKLKEQDMEANGDEEWEYVEEGPPEIIWQGNEIIVKKNKVRVKKKSSDNRFLEKEGENRPTSNPLPPQSEAFADYSSASGRLSAQQLLENVAQQTPNFGTEQDKAHCPFHLKTGACRFGTRCSRVHFYPDKSCTLLIKNMYNGPGLAWEQDEGLEYTEEEVEHSFEEFYEDVHTEFLKFGEIMNFKVCRNGSHHLRGNVYVHYKSLESAMFAYHSISGRYFAGKQVNCEFVAVTRWKVAICGEYMKSNLKICSRGSACNFIHCFRNPGGDYEWADWDKPPPRFWVEKMAALFGYSDQSEYDKKIETPGQFRDCSKRLMRDRDRYYYRRSQSKEIESSNRSLSDAYEEDNVRRINIQHTNDDKRKLEVLDGRESREETWSRHLRQPSKKRFYDGDSDRDLLNRNRDADMYQSSTRKRSRYHQKELNDTQEACSIGCRNDAVLETDTSNRRKERYMREEHRKKSSRQHEDSEHKKISDSTDSRKAQSSEDWESLSCNDHWDKRSYDSDSTCELSEGITGRCHNYGRKPLRHLNEASRLPDNYIVSHKVSSKESRGKKSEQFNSERCPVRKRSSSGRKYHLSRKNEVGSSDEQKLSDEEHAQKISSQNDRRRSKSCDSDISYGSSQMGPVEFKEDLPKKSKTKSVSDEKFGYDHTNQKNQHHDDSRESLNEDIDRRGRWEPAQVDSEKQQKHRRKSIGKNDKHNIGRASYDRSSDEYSKGSMPGGSNKLSHRKAETSSKEMDSDAKLEGRGEDGKICGRKYRSHGSKRRHKEIKP</sequence>
<proteinExistence type="predicted"/>
<accession>A0ACC0ADU1</accession>
<protein>
    <submittedName>
        <fullName evidence="1">Uncharacterized protein</fullName>
    </submittedName>
</protein>
<gene>
    <name evidence="1" type="ORF">M9H77_26951</name>
</gene>
<comment type="caution">
    <text evidence="1">The sequence shown here is derived from an EMBL/GenBank/DDBJ whole genome shotgun (WGS) entry which is preliminary data.</text>
</comment>
<reference evidence="2" key="1">
    <citation type="journal article" date="2023" name="Nat. Plants">
        <title>Single-cell RNA sequencing provides a high-resolution roadmap for understanding the multicellular compartmentation of specialized metabolism.</title>
        <authorList>
            <person name="Sun S."/>
            <person name="Shen X."/>
            <person name="Li Y."/>
            <person name="Li Y."/>
            <person name="Wang S."/>
            <person name="Li R."/>
            <person name="Zhang H."/>
            <person name="Shen G."/>
            <person name="Guo B."/>
            <person name="Wei J."/>
            <person name="Xu J."/>
            <person name="St-Pierre B."/>
            <person name="Chen S."/>
            <person name="Sun C."/>
        </authorList>
    </citation>
    <scope>NUCLEOTIDE SEQUENCE [LARGE SCALE GENOMIC DNA]</scope>
</reference>
<dbReference type="EMBL" id="CM044706">
    <property type="protein sequence ID" value="KAI5658158.1"/>
    <property type="molecule type" value="Genomic_DNA"/>
</dbReference>